<dbReference type="EMBL" id="CP137315">
    <property type="protein sequence ID" value="WQF90187.1"/>
    <property type="molecule type" value="Genomic_DNA"/>
</dbReference>
<dbReference type="GO" id="GO:0003677">
    <property type="term" value="F:DNA binding"/>
    <property type="evidence" value="ECO:0007669"/>
    <property type="project" value="UniProtKB-KW"/>
</dbReference>
<accession>A0AAX4J3S0</accession>
<dbReference type="SUPFAM" id="SSF57701">
    <property type="entry name" value="Zn2/Cys6 DNA-binding domain"/>
    <property type="match status" value="1"/>
</dbReference>
<dbReference type="KEGG" id="cdet:87951701"/>
<feature type="region of interest" description="Disordered" evidence="2">
    <location>
        <begin position="51"/>
        <end position="86"/>
    </location>
</feature>
<organism evidence="4 5">
    <name type="scientific">Colletotrichum destructivum</name>
    <dbReference type="NCBI Taxonomy" id="34406"/>
    <lineage>
        <taxon>Eukaryota</taxon>
        <taxon>Fungi</taxon>
        <taxon>Dikarya</taxon>
        <taxon>Ascomycota</taxon>
        <taxon>Pezizomycotina</taxon>
        <taxon>Sordariomycetes</taxon>
        <taxon>Hypocreomycetidae</taxon>
        <taxon>Glomerellales</taxon>
        <taxon>Glomerellaceae</taxon>
        <taxon>Colletotrichum</taxon>
        <taxon>Colletotrichum destructivum species complex</taxon>
    </lineage>
</organism>
<dbReference type="GO" id="GO:0001228">
    <property type="term" value="F:DNA-binding transcription activator activity, RNA polymerase II-specific"/>
    <property type="evidence" value="ECO:0007669"/>
    <property type="project" value="TreeGrafter"/>
</dbReference>
<dbReference type="Pfam" id="PF11951">
    <property type="entry name" value="Fungal_trans_2"/>
    <property type="match status" value="1"/>
</dbReference>
<gene>
    <name evidence="4" type="ORF">CDEST_15201</name>
</gene>
<dbReference type="Proteomes" id="UP001322277">
    <property type="component" value="Chromosome 11"/>
</dbReference>
<feature type="compositionally biased region" description="Basic and acidic residues" evidence="2">
    <location>
        <begin position="61"/>
        <end position="86"/>
    </location>
</feature>
<evidence type="ECO:0000256" key="1">
    <source>
        <dbReference type="ARBA" id="ARBA00023242"/>
    </source>
</evidence>
<dbReference type="GO" id="GO:0008270">
    <property type="term" value="F:zinc ion binding"/>
    <property type="evidence" value="ECO:0007669"/>
    <property type="project" value="InterPro"/>
</dbReference>
<sequence>MARLGHTKSRNGCWRCKKRKVKCDEKVPCTACRRHAVRCSLEVVSVAETDAHVSHKVPGGGEHKGEESPRETVQSTEEKDRRDSRDWGMAMTHVSLASVGEISTSPSSVVGSATRRFDEQFSLRSEPWHITAFGNASVQPGYWLPAVELMVHWTTDAYRTFSYSPQTTERLRTLVPQLALSSEFLMHELLAFSALHLGHVHLGRRQVYLHQAAWHQDQAVAGLREALLNTLTPKNCKAVYASSILVVICAFASLPSGQDGNSIPQAFDRLLNIFPLITGLGAILSASNADSSLPTLRGLFAGSDKNTPGLHHHHHDLYELVDRLTRLRGQLANIEQVRETTHQRQETRHSSATLLESFKDCGPEASRMSGILVPAEILAVFLWALRAPRAFPDLVRKNHCLALVILAHYSVLLFYASKSFWFLRGWADVVMTTVEERLKGSVWSTLLEWPASVIRREVPS</sequence>
<feature type="domain" description="Zn(2)-C6 fungal-type" evidence="3">
    <location>
        <begin position="12"/>
        <end position="41"/>
    </location>
</feature>
<dbReference type="PROSITE" id="PS50048">
    <property type="entry name" value="ZN2_CY6_FUNGAL_2"/>
    <property type="match status" value="1"/>
</dbReference>
<name>A0AAX4J3S0_9PEZI</name>
<dbReference type="GeneID" id="87951701"/>
<evidence type="ECO:0000259" key="3">
    <source>
        <dbReference type="PROSITE" id="PS50048"/>
    </source>
</evidence>
<dbReference type="AlphaFoldDB" id="A0AAX4J3S0"/>
<dbReference type="RefSeq" id="XP_062787408.1">
    <property type="nucleotide sequence ID" value="XM_062931357.1"/>
</dbReference>
<evidence type="ECO:0000313" key="4">
    <source>
        <dbReference type="EMBL" id="WQF90187.1"/>
    </source>
</evidence>
<keyword evidence="1" id="KW-0539">Nucleus</keyword>
<dbReference type="SMART" id="SM00066">
    <property type="entry name" value="GAL4"/>
    <property type="match status" value="1"/>
</dbReference>
<dbReference type="Gene3D" id="4.10.240.10">
    <property type="entry name" value="Zn(2)-C6 fungal-type DNA-binding domain"/>
    <property type="match status" value="1"/>
</dbReference>
<dbReference type="InterPro" id="IPR021858">
    <property type="entry name" value="Fun_TF"/>
</dbReference>
<reference evidence="5" key="1">
    <citation type="journal article" date="2023" name="bioRxiv">
        <title>Complete genome of the Medicago anthracnose fungus, Colletotrichum destructivum, reveals a mini-chromosome-like region within a core chromosome.</title>
        <authorList>
            <person name="Lapalu N."/>
            <person name="Simon A."/>
            <person name="Lu A."/>
            <person name="Plaumann P.-L."/>
            <person name="Amselem J."/>
            <person name="Pigne S."/>
            <person name="Auger A."/>
            <person name="Koch C."/>
            <person name="Dallery J.-F."/>
            <person name="O'Connell R.J."/>
        </authorList>
    </citation>
    <scope>NUCLEOTIDE SEQUENCE [LARGE SCALE GENOMIC DNA]</scope>
    <source>
        <strain evidence="5">CBS 520.97</strain>
    </source>
</reference>
<dbReference type="CDD" id="cd00067">
    <property type="entry name" value="GAL4"/>
    <property type="match status" value="1"/>
</dbReference>
<dbReference type="InterPro" id="IPR053157">
    <property type="entry name" value="Sterol_Uptake_Regulator"/>
</dbReference>
<dbReference type="PROSITE" id="PS00463">
    <property type="entry name" value="ZN2_CY6_FUNGAL_1"/>
    <property type="match status" value="1"/>
</dbReference>
<dbReference type="InterPro" id="IPR001138">
    <property type="entry name" value="Zn2Cys6_DnaBD"/>
</dbReference>
<dbReference type="Pfam" id="PF00172">
    <property type="entry name" value="Zn_clus"/>
    <property type="match status" value="1"/>
</dbReference>
<dbReference type="InterPro" id="IPR036864">
    <property type="entry name" value="Zn2-C6_fun-type_DNA-bd_sf"/>
</dbReference>
<keyword evidence="4" id="KW-0238">DNA-binding</keyword>
<evidence type="ECO:0000313" key="5">
    <source>
        <dbReference type="Proteomes" id="UP001322277"/>
    </source>
</evidence>
<keyword evidence="5" id="KW-1185">Reference proteome</keyword>
<proteinExistence type="predicted"/>
<protein>
    <submittedName>
        <fullName evidence="4">Zn(2)Cys(6) fungal-type DNA-binding domain, fungal transcription factor</fullName>
    </submittedName>
</protein>
<dbReference type="PANTHER" id="PTHR47784">
    <property type="entry name" value="STEROL UPTAKE CONTROL PROTEIN 2"/>
    <property type="match status" value="1"/>
</dbReference>
<evidence type="ECO:0000256" key="2">
    <source>
        <dbReference type="SAM" id="MobiDB-lite"/>
    </source>
</evidence>
<dbReference type="PANTHER" id="PTHR47784:SF5">
    <property type="entry name" value="STEROL UPTAKE CONTROL PROTEIN 2"/>
    <property type="match status" value="1"/>
</dbReference>